<evidence type="ECO:0000256" key="1">
    <source>
        <dbReference type="ARBA" id="ARBA00004141"/>
    </source>
</evidence>
<sequence length="336" mass="33929">MAVRTVRTELRDAVTPRAFALVVGVLLLQLGFVLSYVGAFHHPTPHRVQVALVAPAQQAPALARALDGLAGQPLAVHVVAGEAAAREQVRDGDASAALVVSPDSTTDRLLVASGGGSGVVTAVEDVVARVEQAQQRSVTTADIVPLQAGDARGLTGFYLVVGWMVGGYLVASLLGVANGSRPATRRRAAIRLGALVPYAILSGLGGAIIVGPVLGALDGHLLALWGLGTLVVLAAGTATIALQALFGVLGIGAAVALFVVLGNPSAGGAFQPDLLPAFWRVIGTALPNGAGTDAVRRIAYFDGAGIGGHLAVLVAWAVLGVVVALLGARTRDRHAA</sequence>
<reference evidence="8" key="1">
    <citation type="submission" date="2016-11" db="EMBL/GenBank/DDBJ databases">
        <authorList>
            <person name="Varghese N."/>
            <person name="Submissions S."/>
        </authorList>
    </citation>
    <scope>NUCLEOTIDE SEQUENCE [LARGE SCALE GENOMIC DNA]</scope>
    <source>
        <strain evidence="8">DSM 45627</strain>
    </source>
</reference>
<dbReference type="Proteomes" id="UP000186132">
    <property type="component" value="Unassembled WGS sequence"/>
</dbReference>
<dbReference type="GO" id="GO:0016020">
    <property type="term" value="C:membrane"/>
    <property type="evidence" value="ECO:0007669"/>
    <property type="project" value="UniProtKB-SubCell"/>
</dbReference>
<evidence type="ECO:0000256" key="4">
    <source>
        <dbReference type="ARBA" id="ARBA00023136"/>
    </source>
</evidence>
<evidence type="ECO:0000259" key="6">
    <source>
        <dbReference type="Pfam" id="PF12698"/>
    </source>
</evidence>
<dbReference type="STRING" id="1206085.SAMN05443575_2607"/>
<evidence type="ECO:0000256" key="3">
    <source>
        <dbReference type="ARBA" id="ARBA00022989"/>
    </source>
</evidence>
<proteinExistence type="predicted"/>
<feature type="transmembrane region" description="Helical" evidence="5">
    <location>
        <begin position="306"/>
        <end position="328"/>
    </location>
</feature>
<evidence type="ECO:0000313" key="7">
    <source>
        <dbReference type="EMBL" id="SHG71190.1"/>
    </source>
</evidence>
<feature type="transmembrane region" description="Helical" evidence="5">
    <location>
        <begin position="189"/>
        <end position="210"/>
    </location>
</feature>
<evidence type="ECO:0000256" key="2">
    <source>
        <dbReference type="ARBA" id="ARBA00022692"/>
    </source>
</evidence>
<feature type="transmembrane region" description="Helical" evidence="5">
    <location>
        <begin position="222"/>
        <end position="242"/>
    </location>
</feature>
<dbReference type="AlphaFoldDB" id="A0A1M5M1X4"/>
<dbReference type="GO" id="GO:0140359">
    <property type="term" value="F:ABC-type transporter activity"/>
    <property type="evidence" value="ECO:0007669"/>
    <property type="project" value="InterPro"/>
</dbReference>
<accession>A0A1M5M1X4</accession>
<keyword evidence="3 5" id="KW-1133">Transmembrane helix</keyword>
<comment type="subcellular location">
    <subcellularLocation>
        <location evidence="1">Membrane</location>
        <topology evidence="1">Multi-pass membrane protein</topology>
    </subcellularLocation>
</comment>
<protein>
    <recommendedName>
        <fullName evidence="6">ABC-2 type transporter transmembrane domain-containing protein</fullName>
    </recommendedName>
</protein>
<dbReference type="EMBL" id="FQVU01000003">
    <property type="protein sequence ID" value="SHG71190.1"/>
    <property type="molecule type" value="Genomic_DNA"/>
</dbReference>
<dbReference type="OrthoDB" id="3288304at2"/>
<dbReference type="RefSeq" id="WP_073390730.1">
    <property type="nucleotide sequence ID" value="NZ_FQVU01000003.1"/>
</dbReference>
<keyword evidence="8" id="KW-1185">Reference proteome</keyword>
<feature type="transmembrane region" description="Helical" evidence="5">
    <location>
        <begin position="249"/>
        <end position="270"/>
    </location>
</feature>
<feature type="transmembrane region" description="Helical" evidence="5">
    <location>
        <begin position="18"/>
        <end position="39"/>
    </location>
</feature>
<evidence type="ECO:0000256" key="5">
    <source>
        <dbReference type="SAM" id="Phobius"/>
    </source>
</evidence>
<keyword evidence="4 5" id="KW-0472">Membrane</keyword>
<organism evidence="7 8">
    <name type="scientific">Jatrophihabitans endophyticus</name>
    <dbReference type="NCBI Taxonomy" id="1206085"/>
    <lineage>
        <taxon>Bacteria</taxon>
        <taxon>Bacillati</taxon>
        <taxon>Actinomycetota</taxon>
        <taxon>Actinomycetes</taxon>
        <taxon>Jatrophihabitantales</taxon>
        <taxon>Jatrophihabitantaceae</taxon>
        <taxon>Jatrophihabitans</taxon>
    </lineage>
</organism>
<feature type="domain" description="ABC-2 type transporter transmembrane" evidence="6">
    <location>
        <begin position="23"/>
        <end position="326"/>
    </location>
</feature>
<feature type="transmembrane region" description="Helical" evidence="5">
    <location>
        <begin position="156"/>
        <end position="177"/>
    </location>
</feature>
<dbReference type="Pfam" id="PF12698">
    <property type="entry name" value="ABC2_membrane_3"/>
    <property type="match status" value="1"/>
</dbReference>
<name>A0A1M5M1X4_9ACTN</name>
<gene>
    <name evidence="7" type="ORF">SAMN05443575_2607</name>
</gene>
<dbReference type="InterPro" id="IPR013525">
    <property type="entry name" value="ABC2_TM"/>
</dbReference>
<evidence type="ECO:0000313" key="8">
    <source>
        <dbReference type="Proteomes" id="UP000186132"/>
    </source>
</evidence>
<keyword evidence="2 5" id="KW-0812">Transmembrane</keyword>